<evidence type="ECO:0000313" key="3">
    <source>
        <dbReference type="Proteomes" id="UP000535276"/>
    </source>
</evidence>
<dbReference type="EMBL" id="JACBZV010000007">
    <property type="protein sequence ID" value="NYJ13028.1"/>
    <property type="molecule type" value="Genomic_DNA"/>
</dbReference>
<dbReference type="AlphaFoldDB" id="A0A7Z0IZU5"/>
<evidence type="ECO:0000313" key="2">
    <source>
        <dbReference type="EMBL" id="NYJ13028.1"/>
    </source>
</evidence>
<dbReference type="Gene3D" id="3.50.50.60">
    <property type="entry name" value="FAD/NAD(P)-binding domain"/>
    <property type="match status" value="1"/>
</dbReference>
<accession>A0A7Z0IZU5</accession>
<comment type="caution">
    <text evidence="2">The sequence shown here is derived from an EMBL/GenBank/DDBJ whole genome shotgun (WGS) entry which is preliminary data.</text>
</comment>
<evidence type="ECO:0000259" key="1">
    <source>
        <dbReference type="Pfam" id="PF07992"/>
    </source>
</evidence>
<dbReference type="InterPro" id="IPR036188">
    <property type="entry name" value="FAD/NAD-bd_sf"/>
</dbReference>
<sequence>MAAKVEKTISKQIVDACQPNRARDIYCIGSFGHFVNFSAQQHRALNLAWALHKEDRLDNTKAIAVIGGGLTGVTLAAALVRGGYTVHLFEHRKELMAHQLSTDHRLVHPAINSWPFVPMIPSSSLPFLNWVSGPCSKVVSGLLREFEEMAEQTDRLQIFRDLEISNVDDGLEGLVLSHKGAVTGTRYGCVVLAVGFGDEKEEESFPAISYWHPDGIEHQTLTQDIQYFLVSGCGDGGLIDALRVIHRDFDKGGLIFETAYALDGTAVAEMILAHSDSGRGSNKKAVYIDAARMIASDPSYANLQKTLVRSAGLKRPVVRLSARNGTDPFLSNAAPVHKLMIAHAMLSDRILYSQGTLVRNGNGVQVGRNKYDAPNTKIVVRHGPNGNPIQRFCSQEEITFLRREQEDLEDVLSKKSWTEPYLDAANETVGTRAERLHRQAVRAIKLICPEASVSAGNRGFQIVLPKSADLKRIPHELFGIPVKIRATRKSGG</sequence>
<organism evidence="2 3">
    <name type="scientific">Rhizobium leguminosarum</name>
    <dbReference type="NCBI Taxonomy" id="384"/>
    <lineage>
        <taxon>Bacteria</taxon>
        <taxon>Pseudomonadati</taxon>
        <taxon>Pseudomonadota</taxon>
        <taxon>Alphaproteobacteria</taxon>
        <taxon>Hyphomicrobiales</taxon>
        <taxon>Rhizobiaceae</taxon>
        <taxon>Rhizobium/Agrobacterium group</taxon>
        <taxon>Rhizobium</taxon>
    </lineage>
</organism>
<protein>
    <recommendedName>
        <fullName evidence="1">FAD/NAD(P)-binding domain-containing protein</fullName>
    </recommendedName>
</protein>
<dbReference type="GO" id="GO:0016491">
    <property type="term" value="F:oxidoreductase activity"/>
    <property type="evidence" value="ECO:0007669"/>
    <property type="project" value="InterPro"/>
</dbReference>
<dbReference type="Pfam" id="PF07992">
    <property type="entry name" value="Pyr_redox_2"/>
    <property type="match status" value="1"/>
</dbReference>
<dbReference type="RefSeq" id="WP_210273496.1">
    <property type="nucleotide sequence ID" value="NZ_JACBZV010000007.1"/>
</dbReference>
<proteinExistence type="predicted"/>
<gene>
    <name evidence="2" type="ORF">GGI64_004109</name>
</gene>
<name>A0A7Z0IZU5_RHILE</name>
<dbReference type="InterPro" id="IPR023753">
    <property type="entry name" value="FAD/NAD-binding_dom"/>
</dbReference>
<reference evidence="2 3" key="1">
    <citation type="submission" date="2020-07" db="EMBL/GenBank/DDBJ databases">
        <title>Genomic Encyclopedia of Type Strains, Phase IV (KMG-V): Genome sequencing to study the core and pangenomes of soil and plant-associated prokaryotes.</title>
        <authorList>
            <person name="Whitman W."/>
        </authorList>
    </citation>
    <scope>NUCLEOTIDE SEQUENCE [LARGE SCALE GENOMIC DNA]</scope>
    <source>
        <strain evidence="2 3">SEMIA 4052</strain>
    </source>
</reference>
<feature type="domain" description="FAD/NAD(P)-binding" evidence="1">
    <location>
        <begin position="44"/>
        <end position="100"/>
    </location>
</feature>
<dbReference type="SUPFAM" id="SSF51971">
    <property type="entry name" value="Nucleotide-binding domain"/>
    <property type="match status" value="1"/>
</dbReference>
<dbReference type="Proteomes" id="UP000535276">
    <property type="component" value="Unassembled WGS sequence"/>
</dbReference>